<name>A0A398CLB2_9BACL</name>
<gene>
    <name evidence="2" type="ORF">D3H35_12400</name>
</gene>
<dbReference type="OrthoDB" id="2706144at2"/>
<feature type="transmembrane region" description="Helical" evidence="1">
    <location>
        <begin position="62"/>
        <end position="80"/>
    </location>
</feature>
<keyword evidence="3" id="KW-1185">Reference proteome</keyword>
<feature type="transmembrane region" description="Helical" evidence="1">
    <location>
        <begin position="123"/>
        <end position="147"/>
    </location>
</feature>
<keyword evidence="1" id="KW-0812">Transmembrane</keyword>
<keyword evidence="2" id="KW-0378">Hydrolase</keyword>
<comment type="caution">
    <text evidence="2">The sequence shown here is derived from an EMBL/GenBank/DDBJ whole genome shotgun (WGS) entry which is preliminary data.</text>
</comment>
<feature type="transmembrane region" description="Helical" evidence="1">
    <location>
        <begin position="7"/>
        <end position="23"/>
    </location>
</feature>
<dbReference type="PANTHER" id="PTHR35531:SF1">
    <property type="entry name" value="INNER MEMBRANE PROTEIN YBCI-RELATED"/>
    <property type="match status" value="1"/>
</dbReference>
<evidence type="ECO:0000313" key="3">
    <source>
        <dbReference type="Proteomes" id="UP000266340"/>
    </source>
</evidence>
<dbReference type="AlphaFoldDB" id="A0A398CLB2"/>
<accession>A0A398CLB2</accession>
<keyword evidence="1" id="KW-1133">Transmembrane helix</keyword>
<dbReference type="GO" id="GO:0016787">
    <property type="term" value="F:hydrolase activity"/>
    <property type="evidence" value="ECO:0007669"/>
    <property type="project" value="UniProtKB-KW"/>
</dbReference>
<organism evidence="2 3">
    <name type="scientific">Cohnella faecalis</name>
    <dbReference type="NCBI Taxonomy" id="2315694"/>
    <lineage>
        <taxon>Bacteria</taxon>
        <taxon>Bacillati</taxon>
        <taxon>Bacillota</taxon>
        <taxon>Bacilli</taxon>
        <taxon>Bacillales</taxon>
        <taxon>Paenibacillaceae</taxon>
        <taxon>Cohnella</taxon>
    </lineage>
</organism>
<dbReference type="EMBL" id="QXJM01000037">
    <property type="protein sequence ID" value="RIE03453.1"/>
    <property type="molecule type" value="Genomic_DNA"/>
</dbReference>
<dbReference type="RefSeq" id="WP_119149663.1">
    <property type="nucleotide sequence ID" value="NZ_JBHSOV010000005.1"/>
</dbReference>
<keyword evidence="1" id="KW-0472">Membrane</keyword>
<dbReference type="PANTHER" id="PTHR35531">
    <property type="entry name" value="INNER MEMBRANE PROTEIN YBCI-RELATED"/>
    <property type="match status" value="1"/>
</dbReference>
<protein>
    <submittedName>
        <fullName evidence="2">Metal-dependent hydrolase</fullName>
    </submittedName>
</protein>
<sequence length="217" mass="23274">MKGSTHLAIGAAVGAAASLYYPFSFHSAALYVTAASVSALSADLDGPSLLSNKLKLGKLAEALREFVIWAGVLLMGIVAYRYYSDLRFDKTFAASGIALFLIGIATKEGVIRNLLVSVIGGGFLYAGFTSGQPWLMGFGLFVAWAPWLKHRGMTHTVWALLLWALIGRGLERQLGLDGIMAASAAGYASHLLADTLTPQGVKWLYPIYKKSIKFPLS</sequence>
<reference evidence="2 3" key="1">
    <citation type="submission" date="2018-09" db="EMBL/GenBank/DDBJ databases">
        <title>Cohnella cavernae sp. nov., isolated from a karst cave.</title>
        <authorList>
            <person name="Zhu H."/>
        </authorList>
    </citation>
    <scope>NUCLEOTIDE SEQUENCE [LARGE SCALE GENOMIC DNA]</scope>
    <source>
        <strain evidence="2 3">K2E09-144</strain>
    </source>
</reference>
<dbReference type="Pfam" id="PF04307">
    <property type="entry name" value="YdjM"/>
    <property type="match status" value="1"/>
</dbReference>
<evidence type="ECO:0000313" key="2">
    <source>
        <dbReference type="EMBL" id="RIE03453.1"/>
    </source>
</evidence>
<evidence type="ECO:0000256" key="1">
    <source>
        <dbReference type="SAM" id="Phobius"/>
    </source>
</evidence>
<dbReference type="Proteomes" id="UP000266340">
    <property type="component" value="Unassembled WGS sequence"/>
</dbReference>
<proteinExistence type="predicted"/>
<feature type="transmembrane region" description="Helical" evidence="1">
    <location>
        <begin position="153"/>
        <end position="170"/>
    </location>
</feature>
<dbReference type="InterPro" id="IPR007404">
    <property type="entry name" value="YdjM-like"/>
</dbReference>